<gene>
    <name evidence="1" type="ORF">MACH26_35990</name>
</gene>
<dbReference type="Gene3D" id="3.10.450.50">
    <property type="match status" value="1"/>
</dbReference>
<evidence type="ECO:0000313" key="2">
    <source>
        <dbReference type="Proteomes" id="UP001333710"/>
    </source>
</evidence>
<dbReference type="InterPro" id="IPR032710">
    <property type="entry name" value="NTF2-like_dom_sf"/>
</dbReference>
<dbReference type="EMBL" id="AP027272">
    <property type="protein sequence ID" value="BDX08078.1"/>
    <property type="molecule type" value="Genomic_DNA"/>
</dbReference>
<accession>A0AA48HJM4</accession>
<dbReference type="Proteomes" id="UP001333710">
    <property type="component" value="Chromosome"/>
</dbReference>
<name>A0AA48HJM4_9ALTE</name>
<dbReference type="SUPFAM" id="SSF54427">
    <property type="entry name" value="NTF2-like"/>
    <property type="match status" value="1"/>
</dbReference>
<dbReference type="AlphaFoldDB" id="A0AA48HJM4"/>
<evidence type="ECO:0008006" key="3">
    <source>
        <dbReference type="Google" id="ProtNLM"/>
    </source>
</evidence>
<sequence>MLQQAEKYFQALDRVAKRGSTQQDIDNLIALMHDSVKYEHIEYGADFDKKAWAEAFARQLKKGAYQNGPENEIRILNVIYGKTHAAVEYSHGLRKEDGTWQPDMKMFALFGYTDNKISLIREYW</sequence>
<evidence type="ECO:0000313" key="1">
    <source>
        <dbReference type="EMBL" id="BDX08078.1"/>
    </source>
</evidence>
<reference evidence="1" key="1">
    <citation type="submission" date="2023-01" db="EMBL/GenBank/DDBJ databases">
        <title>Complete genome sequence of Planctobacterium marinum strain Dej080120_11.</title>
        <authorList>
            <person name="Ueki S."/>
            <person name="Maruyama F."/>
        </authorList>
    </citation>
    <scope>NUCLEOTIDE SEQUENCE</scope>
    <source>
        <strain evidence="1">Dej080120_11</strain>
    </source>
</reference>
<keyword evidence="2" id="KW-1185">Reference proteome</keyword>
<dbReference type="KEGG" id="pmaw:MACH26_35990"/>
<proteinExistence type="predicted"/>
<protein>
    <recommendedName>
        <fullName evidence="3">SnoaL-like domain-containing protein</fullName>
    </recommendedName>
</protein>
<organism evidence="1 2">
    <name type="scientific">Planctobacterium marinum</name>
    <dbReference type="NCBI Taxonomy" id="1631968"/>
    <lineage>
        <taxon>Bacteria</taxon>
        <taxon>Pseudomonadati</taxon>
        <taxon>Pseudomonadota</taxon>
        <taxon>Gammaproteobacteria</taxon>
        <taxon>Alteromonadales</taxon>
        <taxon>Alteromonadaceae</taxon>
        <taxon>Planctobacterium</taxon>
    </lineage>
</organism>